<dbReference type="GO" id="GO:0016491">
    <property type="term" value="F:oxidoreductase activity"/>
    <property type="evidence" value="ECO:0007669"/>
    <property type="project" value="UniProtKB-KW"/>
</dbReference>
<evidence type="ECO:0000313" key="6">
    <source>
        <dbReference type="Proteomes" id="UP001310594"/>
    </source>
</evidence>
<evidence type="ECO:0000313" key="5">
    <source>
        <dbReference type="EMBL" id="KAK5699954.1"/>
    </source>
</evidence>
<feature type="domain" description="NAD(P)-binding" evidence="4">
    <location>
        <begin position="12"/>
        <end position="150"/>
    </location>
</feature>
<dbReference type="InterPro" id="IPR016040">
    <property type="entry name" value="NAD(P)-bd_dom"/>
</dbReference>
<keyword evidence="3" id="KW-0560">Oxidoreductase</keyword>
<dbReference type="AlphaFoldDB" id="A0AAN7W931"/>
<comment type="caution">
    <text evidence="5">The sequence shown here is derived from an EMBL/GenBank/DDBJ whole genome shotgun (WGS) entry which is preliminary data.</text>
</comment>
<dbReference type="PANTHER" id="PTHR47706:SF7">
    <property type="entry name" value="CIPA-LIKE, PUTATIVE (AFU_ORTHOLOGUE AFUA_1G01630)-RELATED"/>
    <property type="match status" value="1"/>
</dbReference>
<evidence type="ECO:0000256" key="2">
    <source>
        <dbReference type="ARBA" id="ARBA00022857"/>
    </source>
</evidence>
<dbReference type="EMBL" id="JAVRQU010000008">
    <property type="protein sequence ID" value="KAK5699954.1"/>
    <property type="molecule type" value="Genomic_DNA"/>
</dbReference>
<dbReference type="SUPFAM" id="SSF51735">
    <property type="entry name" value="NAD(P)-binding Rossmann-fold domains"/>
    <property type="match status" value="1"/>
</dbReference>
<dbReference type="PANTHER" id="PTHR47706">
    <property type="entry name" value="NMRA-LIKE FAMILY PROTEIN"/>
    <property type="match status" value="1"/>
</dbReference>
<sequence>MTTHYKNIALVGASGSLGSKVLDSLLKQGKHNITVITRTASTATFPDTVNTRKVDYSDTIGLEAALAGQDVLIIMLAFAGLHDEEGIIEAAGRAGVKYVIPSEYGLPSRGPMAEEALSLSFMQGKYALHEKITSLGMKYVIVATNSWIDWSLTYNALGIDATARTATLYTDSIAFNTTTLPQIGRGVTKFLALPRSTIDKQFANGFLYLSSFKLTQPELFQAVLAATRTKESDWKIERTSFETLIEEGNKKVSEGDVIAGSIDVVHGITYKAGDYSKEVHNDMLGLEQEDLGEVVRNALSISA</sequence>
<comment type="similarity">
    <text evidence="1">Belongs to the NmrA-type oxidoreductase family. Isoflavone reductase subfamily.</text>
</comment>
<gene>
    <name evidence="5" type="ORF">LTR97_006088</name>
</gene>
<protein>
    <recommendedName>
        <fullName evidence="4">NAD(P)-binding domain-containing protein</fullName>
    </recommendedName>
</protein>
<dbReference type="InterPro" id="IPR036291">
    <property type="entry name" value="NAD(P)-bd_dom_sf"/>
</dbReference>
<evidence type="ECO:0000256" key="3">
    <source>
        <dbReference type="ARBA" id="ARBA00023002"/>
    </source>
</evidence>
<keyword evidence="2" id="KW-0521">NADP</keyword>
<dbReference type="Proteomes" id="UP001310594">
    <property type="component" value="Unassembled WGS sequence"/>
</dbReference>
<proteinExistence type="inferred from homology"/>
<evidence type="ECO:0000259" key="4">
    <source>
        <dbReference type="Pfam" id="PF13460"/>
    </source>
</evidence>
<dbReference type="InterPro" id="IPR051609">
    <property type="entry name" value="NmrA/Isoflavone_reductase-like"/>
</dbReference>
<accession>A0AAN7W931</accession>
<reference evidence="5" key="1">
    <citation type="submission" date="2023-08" db="EMBL/GenBank/DDBJ databases">
        <title>Black Yeasts Isolated from many extreme environments.</title>
        <authorList>
            <person name="Coleine C."/>
            <person name="Stajich J.E."/>
            <person name="Selbmann L."/>
        </authorList>
    </citation>
    <scope>NUCLEOTIDE SEQUENCE</scope>
    <source>
        <strain evidence="5">CCFEE 5810</strain>
    </source>
</reference>
<name>A0AAN7W931_9PEZI</name>
<dbReference type="Pfam" id="PF13460">
    <property type="entry name" value="NAD_binding_10"/>
    <property type="match status" value="1"/>
</dbReference>
<organism evidence="5 6">
    <name type="scientific">Elasticomyces elasticus</name>
    <dbReference type="NCBI Taxonomy" id="574655"/>
    <lineage>
        <taxon>Eukaryota</taxon>
        <taxon>Fungi</taxon>
        <taxon>Dikarya</taxon>
        <taxon>Ascomycota</taxon>
        <taxon>Pezizomycotina</taxon>
        <taxon>Dothideomycetes</taxon>
        <taxon>Dothideomycetidae</taxon>
        <taxon>Mycosphaerellales</taxon>
        <taxon>Teratosphaeriaceae</taxon>
        <taxon>Elasticomyces</taxon>
    </lineage>
</organism>
<evidence type="ECO:0000256" key="1">
    <source>
        <dbReference type="ARBA" id="ARBA00005725"/>
    </source>
</evidence>
<dbReference type="Gene3D" id="3.40.50.720">
    <property type="entry name" value="NAD(P)-binding Rossmann-like Domain"/>
    <property type="match status" value="1"/>
</dbReference>